<dbReference type="EMBL" id="MN812239">
    <property type="protein sequence ID" value="QHB40962.1"/>
    <property type="molecule type" value="Genomic_DNA"/>
</dbReference>
<sequence>MSKEDEKTTFTKVEKSPEQLVSEARTNELSRNIFGAIDETKKTNPDLNVYEVIDSLLRIAHNYNKSSLMISYEPIDKPVEKTDKKLN</sequence>
<gene>
    <name evidence="2" type="ORF">tant81_gp031</name>
</gene>
<evidence type="ECO:0000313" key="2">
    <source>
        <dbReference type="EMBL" id="QHB40962.1"/>
    </source>
</evidence>
<keyword evidence="3" id="KW-1185">Reference proteome</keyword>
<name>A0A6B9LG57_9CAUD</name>
<dbReference type="Proteomes" id="UP000464671">
    <property type="component" value="Segment"/>
</dbReference>
<organism evidence="2 3">
    <name type="scientific">Flavobacterium phage vB_FspS_tant8-1</name>
    <dbReference type="NCBI Taxonomy" id="2686278"/>
    <lineage>
        <taxon>Viruses</taxon>
        <taxon>Duplodnaviria</taxon>
        <taxon>Heunggongvirae</taxon>
        <taxon>Uroviricota</taxon>
        <taxon>Caudoviricetes</taxon>
        <taxon>Tantvirus</taxon>
        <taxon>Tantvirus tant</taxon>
    </lineage>
</organism>
<proteinExistence type="predicted"/>
<evidence type="ECO:0000313" key="3">
    <source>
        <dbReference type="Proteomes" id="UP000464671"/>
    </source>
</evidence>
<protein>
    <submittedName>
        <fullName evidence="2">Uncharacterized protein</fullName>
    </submittedName>
</protein>
<evidence type="ECO:0000256" key="1">
    <source>
        <dbReference type="SAM" id="MobiDB-lite"/>
    </source>
</evidence>
<reference evidence="2 3" key="1">
    <citation type="journal article" date="2020" name="Viruses">
        <title>Diversity and Host Interactions Among Virulent and Temperate Baltic Sea Flavobacterium Phages.</title>
        <authorList>
            <person name="Nilsson E."/>
            <person name="Bayfield O.W."/>
            <person name="Lundin D."/>
            <person name="Antson A.A."/>
            <person name="Holmfeldt K."/>
        </authorList>
    </citation>
    <scope>NUCLEOTIDE SEQUENCE [LARGE SCALE GENOMIC DNA]</scope>
</reference>
<accession>A0A6B9LG57</accession>
<feature type="region of interest" description="Disordered" evidence="1">
    <location>
        <begin position="1"/>
        <end position="24"/>
    </location>
</feature>
<feature type="compositionally biased region" description="Basic and acidic residues" evidence="1">
    <location>
        <begin position="1"/>
        <end position="17"/>
    </location>
</feature>